<gene>
    <name evidence="2" type="ORF">EZS28_028879</name>
</gene>
<feature type="non-terminal residue" evidence="2">
    <location>
        <position position="54"/>
    </location>
</feature>
<comment type="caution">
    <text evidence="2">The sequence shown here is derived from an EMBL/GenBank/DDBJ whole genome shotgun (WGS) entry which is preliminary data.</text>
</comment>
<accession>A0A5J4UZD4</accession>
<dbReference type="EMBL" id="SNRW01011117">
    <property type="protein sequence ID" value="KAA6375594.1"/>
    <property type="molecule type" value="Genomic_DNA"/>
</dbReference>
<feature type="region of interest" description="Disordered" evidence="1">
    <location>
        <begin position="1"/>
        <end position="35"/>
    </location>
</feature>
<organism evidence="2 3">
    <name type="scientific">Streblomastix strix</name>
    <dbReference type="NCBI Taxonomy" id="222440"/>
    <lineage>
        <taxon>Eukaryota</taxon>
        <taxon>Metamonada</taxon>
        <taxon>Preaxostyla</taxon>
        <taxon>Oxymonadida</taxon>
        <taxon>Streblomastigidae</taxon>
        <taxon>Streblomastix</taxon>
    </lineage>
</organism>
<protein>
    <submittedName>
        <fullName evidence="2">Uncharacterized protein</fullName>
    </submittedName>
</protein>
<dbReference type="Proteomes" id="UP000324800">
    <property type="component" value="Unassembled WGS sequence"/>
</dbReference>
<reference evidence="2 3" key="1">
    <citation type="submission" date="2019-03" db="EMBL/GenBank/DDBJ databases">
        <title>Single cell metagenomics reveals metabolic interactions within the superorganism composed of flagellate Streblomastix strix and complex community of Bacteroidetes bacteria on its surface.</title>
        <authorList>
            <person name="Treitli S.C."/>
            <person name="Kolisko M."/>
            <person name="Husnik F."/>
            <person name="Keeling P."/>
            <person name="Hampl V."/>
        </authorList>
    </citation>
    <scope>NUCLEOTIDE SEQUENCE [LARGE SCALE GENOMIC DNA]</scope>
    <source>
        <strain evidence="2">ST1C</strain>
    </source>
</reference>
<evidence type="ECO:0000313" key="3">
    <source>
        <dbReference type="Proteomes" id="UP000324800"/>
    </source>
</evidence>
<name>A0A5J4UZD4_9EUKA</name>
<dbReference type="AlphaFoldDB" id="A0A5J4UZD4"/>
<sequence length="54" mass="6182">MSTRRDPETQPDAVTDKSGPEKEQLQTPRVFGREKKAEKINLDQLLLLEAKDDD</sequence>
<proteinExistence type="predicted"/>
<evidence type="ECO:0000313" key="2">
    <source>
        <dbReference type="EMBL" id="KAA6375594.1"/>
    </source>
</evidence>
<evidence type="ECO:0000256" key="1">
    <source>
        <dbReference type="SAM" id="MobiDB-lite"/>
    </source>
</evidence>
<feature type="compositionally biased region" description="Basic and acidic residues" evidence="1">
    <location>
        <begin position="1"/>
        <end position="24"/>
    </location>
</feature>